<keyword evidence="2" id="KW-1185">Reference proteome</keyword>
<gene>
    <name evidence="1" type="ORF">DPMN_168770</name>
</gene>
<comment type="caution">
    <text evidence="1">The sequence shown here is derived from an EMBL/GenBank/DDBJ whole genome shotgun (WGS) entry which is preliminary data.</text>
</comment>
<reference evidence="1" key="1">
    <citation type="journal article" date="2019" name="bioRxiv">
        <title>The Genome of the Zebra Mussel, Dreissena polymorpha: A Resource for Invasive Species Research.</title>
        <authorList>
            <person name="McCartney M.A."/>
            <person name="Auch B."/>
            <person name="Kono T."/>
            <person name="Mallez S."/>
            <person name="Zhang Y."/>
            <person name="Obille A."/>
            <person name="Becker A."/>
            <person name="Abrahante J.E."/>
            <person name="Garbe J."/>
            <person name="Badalamenti J.P."/>
            <person name="Herman A."/>
            <person name="Mangelson H."/>
            <person name="Liachko I."/>
            <person name="Sullivan S."/>
            <person name="Sone E.D."/>
            <person name="Koren S."/>
            <person name="Silverstein K.A.T."/>
            <person name="Beckman K.B."/>
            <person name="Gohl D.M."/>
        </authorList>
    </citation>
    <scope>NUCLEOTIDE SEQUENCE</scope>
    <source>
        <strain evidence="1">Duluth1</strain>
        <tissue evidence="1">Whole animal</tissue>
    </source>
</reference>
<reference evidence="1" key="2">
    <citation type="submission" date="2020-11" db="EMBL/GenBank/DDBJ databases">
        <authorList>
            <person name="McCartney M.A."/>
            <person name="Auch B."/>
            <person name="Kono T."/>
            <person name="Mallez S."/>
            <person name="Becker A."/>
            <person name="Gohl D.M."/>
            <person name="Silverstein K.A.T."/>
            <person name="Koren S."/>
            <person name="Bechman K.B."/>
            <person name="Herman A."/>
            <person name="Abrahante J.E."/>
            <person name="Garbe J."/>
        </authorList>
    </citation>
    <scope>NUCLEOTIDE SEQUENCE</scope>
    <source>
        <strain evidence="1">Duluth1</strain>
        <tissue evidence="1">Whole animal</tissue>
    </source>
</reference>
<accession>A0A9D4IW80</accession>
<sequence>MKAVYKGVRDSCTSALSGAKDKYYQDVVGGAEGNVKQLYKVTSTLLGRSTENQLPPRTDDTTLANDFLHFFADKIANLRDTLDKISVRHDFPNIQSSDSRLPHATFSDFRPISENEVSKLIMTSKSTTCELDVIPTQKGKIT</sequence>
<protein>
    <submittedName>
        <fullName evidence="1">Uncharacterized protein</fullName>
    </submittedName>
</protein>
<evidence type="ECO:0000313" key="1">
    <source>
        <dbReference type="EMBL" id="KAH3790566.1"/>
    </source>
</evidence>
<name>A0A9D4IW80_DREPO</name>
<dbReference type="Proteomes" id="UP000828390">
    <property type="component" value="Unassembled WGS sequence"/>
</dbReference>
<proteinExistence type="predicted"/>
<evidence type="ECO:0000313" key="2">
    <source>
        <dbReference type="Proteomes" id="UP000828390"/>
    </source>
</evidence>
<dbReference type="EMBL" id="JAIWYP010000008">
    <property type="protein sequence ID" value="KAH3790566.1"/>
    <property type="molecule type" value="Genomic_DNA"/>
</dbReference>
<dbReference type="AlphaFoldDB" id="A0A9D4IW80"/>
<organism evidence="1 2">
    <name type="scientific">Dreissena polymorpha</name>
    <name type="common">Zebra mussel</name>
    <name type="synonym">Mytilus polymorpha</name>
    <dbReference type="NCBI Taxonomy" id="45954"/>
    <lineage>
        <taxon>Eukaryota</taxon>
        <taxon>Metazoa</taxon>
        <taxon>Spiralia</taxon>
        <taxon>Lophotrochozoa</taxon>
        <taxon>Mollusca</taxon>
        <taxon>Bivalvia</taxon>
        <taxon>Autobranchia</taxon>
        <taxon>Heteroconchia</taxon>
        <taxon>Euheterodonta</taxon>
        <taxon>Imparidentia</taxon>
        <taxon>Neoheterodontei</taxon>
        <taxon>Myida</taxon>
        <taxon>Dreissenoidea</taxon>
        <taxon>Dreissenidae</taxon>
        <taxon>Dreissena</taxon>
    </lineage>
</organism>